<reference evidence="1 2" key="1">
    <citation type="submission" date="2018-08" db="EMBL/GenBank/DDBJ databases">
        <title>A genome reference for cultivated species of the human gut microbiota.</title>
        <authorList>
            <person name="Zou Y."/>
            <person name="Xue W."/>
            <person name="Luo G."/>
        </authorList>
    </citation>
    <scope>NUCLEOTIDE SEQUENCE [LARGE SCALE GENOMIC DNA]</scope>
    <source>
        <strain evidence="1 2">AM43-2</strain>
    </source>
</reference>
<gene>
    <name evidence="1" type="ORF">DW929_10875</name>
</gene>
<dbReference type="Proteomes" id="UP000284598">
    <property type="component" value="Unassembled WGS sequence"/>
</dbReference>
<proteinExistence type="predicted"/>
<comment type="caution">
    <text evidence="1">The sequence shown here is derived from an EMBL/GenBank/DDBJ whole genome shotgun (WGS) entry which is preliminary data.</text>
</comment>
<dbReference type="RefSeq" id="WP_118025738.1">
    <property type="nucleotide sequence ID" value="NZ_CAUBDO010000014.1"/>
</dbReference>
<dbReference type="EMBL" id="QSFO01000014">
    <property type="protein sequence ID" value="RHA52568.1"/>
    <property type="molecule type" value="Genomic_DNA"/>
</dbReference>
<evidence type="ECO:0000313" key="1">
    <source>
        <dbReference type="EMBL" id="RHA52568.1"/>
    </source>
</evidence>
<sequence>MSWSKSPGCTGYNITYTGIGKNSKAFFKKTDYKKTSITVKRSYFKNNRNTILVNIAANYKTGATEATQIVLSLDNRLPKMKKKHLNIKKKQISFEKMLIPVDIVQYSKNKSFKNAKTVWDKKGGGLKAIKKLKPNTTYYIRYSITTDVSTLKGYKKIGGIWSKTIKVKTKK</sequence>
<organism evidence="1 2">
    <name type="scientific">Eubacterium ventriosum</name>
    <dbReference type="NCBI Taxonomy" id="39496"/>
    <lineage>
        <taxon>Bacteria</taxon>
        <taxon>Bacillati</taxon>
        <taxon>Bacillota</taxon>
        <taxon>Clostridia</taxon>
        <taxon>Eubacteriales</taxon>
        <taxon>Eubacteriaceae</taxon>
        <taxon>Eubacterium</taxon>
    </lineage>
</organism>
<name>A0A413RVZ6_9FIRM</name>
<protein>
    <submittedName>
        <fullName evidence="1">Uncharacterized protein</fullName>
    </submittedName>
</protein>
<dbReference type="AlphaFoldDB" id="A0A413RVZ6"/>
<evidence type="ECO:0000313" key="2">
    <source>
        <dbReference type="Proteomes" id="UP000284598"/>
    </source>
</evidence>
<accession>A0A413RVZ6</accession>